<keyword evidence="9" id="KW-1185">Reference proteome</keyword>
<feature type="compositionally biased region" description="Basic and acidic residues" evidence="6">
    <location>
        <begin position="264"/>
        <end position="283"/>
    </location>
</feature>
<accession>A0ABU9DHY2</accession>
<dbReference type="PANTHER" id="PTHR13748:SF62">
    <property type="entry name" value="COBW DOMAIN-CONTAINING PROTEIN"/>
    <property type="match status" value="1"/>
</dbReference>
<dbReference type="InterPro" id="IPR003495">
    <property type="entry name" value="CobW/HypB/UreG_nucleotide-bd"/>
</dbReference>
<feature type="region of interest" description="Disordered" evidence="6">
    <location>
        <begin position="227"/>
        <end position="283"/>
    </location>
</feature>
<keyword evidence="1" id="KW-0547">Nucleotide-binding</keyword>
<protein>
    <submittedName>
        <fullName evidence="8">GTP-binding protein</fullName>
    </submittedName>
</protein>
<evidence type="ECO:0000256" key="6">
    <source>
        <dbReference type="SAM" id="MobiDB-lite"/>
    </source>
</evidence>
<sequence length="387" mass="42375">MSTHPHTQADSHKATQEAPHAVPVHILSGFLGSGKTTLLTRALDYYKLSGRRPAVLMNELGEVNLDGMLLLEADVPMTEMLGGCICCTVRGDLGMELKQLIDEHQPDVIFVESTGAANPLEMLDGVTDASLLTHVRLASVITVVDAAQFAEKSVSPRSKTFRLMSDQIRCATLLLLNKTDLVPPSEWPKLEAAIRELNAHAPMLPTIRSEMDFTLFDAMDAGTTPQVRTATGSCSCHSHSHGEHAHEHGAGEQHDPACGHSHQGHSEDFHHQDGHSHEGHAPHESHEHVMAYTHYFQGPIDSEQFEALIGRLPDDVFRAKGILRFTDTVSPFLFQYAYRQMDFIKITPKTLVPSVAVFIGEHFDKSVLTAELAALEAAVSPQEPSSP</sequence>
<feature type="domain" description="CobW C-terminal" evidence="7">
    <location>
        <begin position="289"/>
        <end position="376"/>
    </location>
</feature>
<dbReference type="InterPro" id="IPR051316">
    <property type="entry name" value="Zinc-reg_GTPase_activator"/>
</dbReference>
<keyword evidence="2" id="KW-0378">Hydrolase</keyword>
<dbReference type="InterPro" id="IPR036627">
    <property type="entry name" value="CobW-likC_sf"/>
</dbReference>
<name>A0ABU9DHY2_9BACL</name>
<comment type="similarity">
    <text evidence="4">Belongs to the SIMIBI class G3E GTPase family. ZNG1 subfamily.</text>
</comment>
<evidence type="ECO:0000313" key="8">
    <source>
        <dbReference type="EMBL" id="MEK8128464.1"/>
    </source>
</evidence>
<dbReference type="SUPFAM" id="SSF90002">
    <property type="entry name" value="Hypothetical protein YjiA, C-terminal domain"/>
    <property type="match status" value="1"/>
</dbReference>
<dbReference type="PANTHER" id="PTHR13748">
    <property type="entry name" value="COBW-RELATED"/>
    <property type="match status" value="1"/>
</dbReference>
<comment type="catalytic activity">
    <reaction evidence="5">
        <text>GTP + H2O = GDP + phosphate + H(+)</text>
        <dbReference type="Rhea" id="RHEA:19669"/>
        <dbReference type="ChEBI" id="CHEBI:15377"/>
        <dbReference type="ChEBI" id="CHEBI:15378"/>
        <dbReference type="ChEBI" id="CHEBI:37565"/>
        <dbReference type="ChEBI" id="CHEBI:43474"/>
        <dbReference type="ChEBI" id="CHEBI:58189"/>
    </reaction>
    <physiologicalReaction direction="left-to-right" evidence="5">
        <dbReference type="Rhea" id="RHEA:19670"/>
    </physiologicalReaction>
</comment>
<dbReference type="InterPro" id="IPR027417">
    <property type="entry name" value="P-loop_NTPase"/>
</dbReference>
<proteinExistence type="inferred from homology"/>
<reference evidence="8 9" key="1">
    <citation type="submission" date="2024-04" db="EMBL/GenBank/DDBJ databases">
        <title>draft genome sequnece of Paenibacillus filicis.</title>
        <authorList>
            <person name="Kim D.-U."/>
        </authorList>
    </citation>
    <scope>NUCLEOTIDE SEQUENCE [LARGE SCALE GENOMIC DNA]</scope>
    <source>
        <strain evidence="8 9">KACC14197</strain>
    </source>
</reference>
<evidence type="ECO:0000256" key="1">
    <source>
        <dbReference type="ARBA" id="ARBA00022741"/>
    </source>
</evidence>
<dbReference type="InterPro" id="IPR011629">
    <property type="entry name" value="CobW-like_C"/>
</dbReference>
<dbReference type="Pfam" id="PF07683">
    <property type="entry name" value="CobW_C"/>
    <property type="match status" value="1"/>
</dbReference>
<evidence type="ECO:0000256" key="3">
    <source>
        <dbReference type="ARBA" id="ARBA00023186"/>
    </source>
</evidence>
<evidence type="ECO:0000259" key="7">
    <source>
        <dbReference type="SMART" id="SM00833"/>
    </source>
</evidence>
<dbReference type="Proteomes" id="UP001469365">
    <property type="component" value="Unassembled WGS sequence"/>
</dbReference>
<organism evidence="8 9">
    <name type="scientific">Paenibacillus filicis</name>
    <dbReference type="NCBI Taxonomy" id="669464"/>
    <lineage>
        <taxon>Bacteria</taxon>
        <taxon>Bacillati</taxon>
        <taxon>Bacillota</taxon>
        <taxon>Bacilli</taxon>
        <taxon>Bacillales</taxon>
        <taxon>Paenibacillaceae</taxon>
        <taxon>Paenibacillus</taxon>
    </lineage>
</organism>
<dbReference type="Pfam" id="PF02492">
    <property type="entry name" value="cobW"/>
    <property type="match status" value="1"/>
</dbReference>
<comment type="caution">
    <text evidence="8">The sequence shown here is derived from an EMBL/GenBank/DDBJ whole genome shotgun (WGS) entry which is preliminary data.</text>
</comment>
<dbReference type="SUPFAM" id="SSF52540">
    <property type="entry name" value="P-loop containing nucleoside triphosphate hydrolases"/>
    <property type="match status" value="1"/>
</dbReference>
<keyword evidence="3" id="KW-0143">Chaperone</keyword>
<feature type="compositionally biased region" description="Basic and acidic residues" evidence="6">
    <location>
        <begin position="240"/>
        <end position="257"/>
    </location>
</feature>
<dbReference type="Gene3D" id="3.30.1220.10">
    <property type="entry name" value="CobW-like, C-terminal domain"/>
    <property type="match status" value="1"/>
</dbReference>
<dbReference type="Gene3D" id="3.40.50.300">
    <property type="entry name" value="P-loop containing nucleotide triphosphate hydrolases"/>
    <property type="match status" value="1"/>
</dbReference>
<dbReference type="RefSeq" id="WP_341415544.1">
    <property type="nucleotide sequence ID" value="NZ_JBBPCC010000006.1"/>
</dbReference>
<gene>
    <name evidence="8" type="ORF">WMW72_11160</name>
</gene>
<evidence type="ECO:0000256" key="5">
    <source>
        <dbReference type="ARBA" id="ARBA00049117"/>
    </source>
</evidence>
<dbReference type="CDD" id="cd03112">
    <property type="entry name" value="CobW-like"/>
    <property type="match status" value="1"/>
</dbReference>
<evidence type="ECO:0000256" key="4">
    <source>
        <dbReference type="ARBA" id="ARBA00034320"/>
    </source>
</evidence>
<dbReference type="EMBL" id="JBBPCC010000006">
    <property type="protein sequence ID" value="MEK8128464.1"/>
    <property type="molecule type" value="Genomic_DNA"/>
</dbReference>
<evidence type="ECO:0000313" key="9">
    <source>
        <dbReference type="Proteomes" id="UP001469365"/>
    </source>
</evidence>
<dbReference type="SMART" id="SM00833">
    <property type="entry name" value="CobW_C"/>
    <property type="match status" value="1"/>
</dbReference>
<evidence type="ECO:0000256" key="2">
    <source>
        <dbReference type="ARBA" id="ARBA00022801"/>
    </source>
</evidence>